<reference evidence="1 2" key="1">
    <citation type="submission" date="2014-08" db="EMBL/GenBank/DDBJ databases">
        <title>Genome sequence of Tetragenococcus muriaticus.</title>
        <authorList>
            <person name="Chuea-nongthon C."/>
            <person name="Rodtong S."/>
            <person name="Yongsawatdigul J."/>
            <person name="Steele J.L."/>
            <person name="Liu X.-y."/>
            <person name="Speers J."/>
            <person name="Glasner J.D."/>
            <person name="Neeno-Eckwall E.C."/>
        </authorList>
    </citation>
    <scope>NUCLEOTIDE SEQUENCE [LARGE SCALE GENOMIC DNA]</scope>
    <source>
        <strain evidence="1 2">3MR10-3</strain>
    </source>
</reference>
<dbReference type="EMBL" id="JPVT01000179">
    <property type="protein sequence ID" value="KFN90085.1"/>
    <property type="molecule type" value="Genomic_DNA"/>
</dbReference>
<evidence type="ECO:0008006" key="3">
    <source>
        <dbReference type="Google" id="ProtNLM"/>
    </source>
</evidence>
<proteinExistence type="predicted"/>
<dbReference type="Gene3D" id="3.40.50.1970">
    <property type="match status" value="1"/>
</dbReference>
<gene>
    <name evidence="1" type="ORF">TMU3MR103_1708</name>
</gene>
<name>A0A091C026_9ENTE</name>
<dbReference type="AlphaFoldDB" id="A0A091C026"/>
<comment type="caution">
    <text evidence="1">The sequence shown here is derived from an EMBL/GenBank/DDBJ whole genome shotgun (WGS) entry which is preliminary data.</text>
</comment>
<protein>
    <recommendedName>
        <fullName evidence="3">3-dehydroquinate synthase</fullName>
    </recommendedName>
</protein>
<evidence type="ECO:0000313" key="2">
    <source>
        <dbReference type="Proteomes" id="UP000029381"/>
    </source>
</evidence>
<keyword evidence="2" id="KW-1185">Reference proteome</keyword>
<dbReference type="PATRIC" id="fig|1302648.3.peg.1670"/>
<evidence type="ECO:0000313" key="1">
    <source>
        <dbReference type="EMBL" id="KFN90085.1"/>
    </source>
</evidence>
<sequence>MQLTYQRQELTTQITYGQTLVQSIGKMLPTVRHVIILTNQRYYDQFFEKVQRAFFHNNIDWYICRNQLYCNHLEELTEFLQFLNRFSRANEYLFIAFGNEGVIQLTGFLQQTSLFAAKFWVIATSGRSFFSALSENCTICKEPYNDLLQQKNLPECLFLDQTIVQQQIDEKLLDLQLLIKTGLVSDYSFLQRLFKSFPTRKQLQQSSFIAFVEDAIQLHQHYASIIASYGTTFEKAFYLTENGHLLSAHMKRLLGLLLQLFWNLELNDVTFQIKNFMLWLKKLGYLLELPATLSVGEYLEQVLTLQKEKSMLVLSDIGEIGYRQVADERTVINAIERYQKIISEI</sequence>
<organism evidence="1 2">
    <name type="scientific">Tetragenococcus muriaticus 3MR10-3</name>
    <dbReference type="NCBI Taxonomy" id="1302648"/>
    <lineage>
        <taxon>Bacteria</taxon>
        <taxon>Bacillati</taxon>
        <taxon>Bacillota</taxon>
        <taxon>Bacilli</taxon>
        <taxon>Lactobacillales</taxon>
        <taxon>Enterococcaceae</taxon>
        <taxon>Tetragenococcus</taxon>
    </lineage>
</organism>
<dbReference type="RefSeq" id="WP_028790989.1">
    <property type="nucleotide sequence ID" value="NZ_JPVT01000179.1"/>
</dbReference>
<dbReference type="Proteomes" id="UP000029381">
    <property type="component" value="Unassembled WGS sequence"/>
</dbReference>
<accession>A0A091C026</accession>
<dbReference type="SUPFAM" id="SSF56796">
    <property type="entry name" value="Dehydroquinate synthase-like"/>
    <property type="match status" value="1"/>
</dbReference>